<evidence type="ECO:0000313" key="4">
    <source>
        <dbReference type="EMBL" id="TMW83790.1"/>
    </source>
</evidence>
<gene>
    <name evidence="4" type="ORF">EJD97_000715</name>
</gene>
<dbReference type="Pfam" id="PF00560">
    <property type="entry name" value="LRR_1"/>
    <property type="match status" value="1"/>
</dbReference>
<dbReference type="InterPro" id="IPR032675">
    <property type="entry name" value="LRR_dom_sf"/>
</dbReference>
<keyword evidence="3" id="KW-0675">Receptor</keyword>
<dbReference type="EMBL" id="RXGB01010616">
    <property type="protein sequence ID" value="TMW83790.1"/>
    <property type="molecule type" value="Genomic_DNA"/>
</dbReference>
<dbReference type="InterPro" id="IPR001611">
    <property type="entry name" value="Leu-rich_rpt"/>
</dbReference>
<dbReference type="SUPFAM" id="SSF52058">
    <property type="entry name" value="L domain-like"/>
    <property type="match status" value="1"/>
</dbReference>
<evidence type="ECO:0000256" key="1">
    <source>
        <dbReference type="ARBA" id="ARBA00004479"/>
    </source>
</evidence>
<dbReference type="Gene3D" id="3.80.10.10">
    <property type="entry name" value="Ribonuclease Inhibitor"/>
    <property type="match status" value="2"/>
</dbReference>
<dbReference type="GO" id="GO:0016020">
    <property type="term" value="C:membrane"/>
    <property type="evidence" value="ECO:0007669"/>
    <property type="project" value="UniProtKB-SubCell"/>
</dbReference>
<dbReference type="PANTHER" id="PTHR48053:SF71">
    <property type="entry name" value="LEUCINE RICH REPEAT FAMILY PROTEIN, EXPRESSED"/>
    <property type="match status" value="1"/>
</dbReference>
<reference evidence="4" key="1">
    <citation type="submission" date="2019-05" db="EMBL/GenBank/DDBJ databases">
        <title>The de novo reference genome and transcriptome assemblies of the wild tomato species Solanum chilense.</title>
        <authorList>
            <person name="Stam R."/>
            <person name="Nosenko T."/>
            <person name="Hoerger A.C."/>
            <person name="Stephan W."/>
            <person name="Seidel M.A."/>
            <person name="Kuhn J.M.M."/>
            <person name="Haberer G."/>
            <person name="Tellier A."/>
        </authorList>
    </citation>
    <scope>NUCLEOTIDE SEQUENCE</scope>
    <source>
        <tissue evidence="4">Mature leaves</tissue>
    </source>
</reference>
<protein>
    <recommendedName>
        <fullName evidence="5">Leucine-rich repeat-containing N-terminal plant-type domain-containing protein</fullName>
    </recommendedName>
</protein>
<comment type="subcellular location">
    <subcellularLocation>
        <location evidence="1">Membrane</location>
        <topology evidence="1">Single-pass type I membrane protein</topology>
    </subcellularLocation>
</comment>
<proteinExistence type="predicted"/>
<dbReference type="AlphaFoldDB" id="A0A6N2AQ78"/>
<dbReference type="PANTHER" id="PTHR48053">
    <property type="entry name" value="LEUCINE RICH REPEAT FAMILY PROTEIN, EXPRESSED"/>
    <property type="match status" value="1"/>
</dbReference>
<accession>A0A6N2AQ78</accession>
<keyword evidence="2" id="KW-0732">Signal</keyword>
<evidence type="ECO:0008006" key="5">
    <source>
        <dbReference type="Google" id="ProtNLM"/>
    </source>
</evidence>
<evidence type="ECO:0000256" key="2">
    <source>
        <dbReference type="ARBA" id="ARBA00022729"/>
    </source>
</evidence>
<organism evidence="4">
    <name type="scientific">Solanum chilense</name>
    <name type="common">Tomato</name>
    <name type="synonym">Lycopersicon chilense</name>
    <dbReference type="NCBI Taxonomy" id="4083"/>
    <lineage>
        <taxon>Eukaryota</taxon>
        <taxon>Viridiplantae</taxon>
        <taxon>Streptophyta</taxon>
        <taxon>Embryophyta</taxon>
        <taxon>Tracheophyta</taxon>
        <taxon>Spermatophyta</taxon>
        <taxon>Magnoliopsida</taxon>
        <taxon>eudicotyledons</taxon>
        <taxon>Gunneridae</taxon>
        <taxon>Pentapetalae</taxon>
        <taxon>asterids</taxon>
        <taxon>lamiids</taxon>
        <taxon>Solanales</taxon>
        <taxon>Solanaceae</taxon>
        <taxon>Solanoideae</taxon>
        <taxon>Solaneae</taxon>
        <taxon>Solanum</taxon>
        <taxon>Solanum subgen. Lycopersicon</taxon>
    </lineage>
</organism>
<sequence>MDKLALLGFKSQITDDLSGVFVDLSGVSSLGHLNLKGLRLAGRISGHLGNLSLQKMPSSTTKHAVKIKSLVLEHNTLVGQIPYQIGPLTNYGRIVKFRRLKDPSGIRTDVTKEDQEREVYLPASAAFLGNGTDKLDLLGFKSQITEDLFRVFVSWNYSIHFCQCPETRKSHSFESQRAKGFGNLRIFCGSTFGVTNLDTLPCLLYYVNKISGNCSQLLKLGISENSLTGTIPQQLFALSSLTDIYASYNSLTGPSPVYIGNWGHLTYLYFSHNNISAKIPRTPGKFLALGEIYLKGNSLQATIPNLKDLSDLQSVDLSQHKLSGPIPHFIASLTSLLFLNFLLELICQQSRW</sequence>
<comment type="caution">
    <text evidence="4">The sequence shown here is derived from an EMBL/GenBank/DDBJ whole genome shotgun (WGS) entry which is preliminary data.</text>
</comment>
<name>A0A6N2AQ78_SOLCI</name>
<dbReference type="InterPro" id="IPR051716">
    <property type="entry name" value="Plant_RL_S/T_kinase"/>
</dbReference>
<evidence type="ECO:0000256" key="3">
    <source>
        <dbReference type="ARBA" id="ARBA00023170"/>
    </source>
</evidence>